<dbReference type="Proteomes" id="UP000198844">
    <property type="component" value="Unassembled WGS sequence"/>
</dbReference>
<evidence type="ECO:0000313" key="2">
    <source>
        <dbReference type="Proteomes" id="UP000198844"/>
    </source>
</evidence>
<sequence>MKVRELLHALRDVDADSTVLFLAEHADADDADEVCEVYLAPRPWTYESGDYGARGYQSWYPYRPEQRGSAYASVRYETRRVVVLSTGPTNLRFVRPEDMLSDFGPEAR</sequence>
<name>A0A1I7ER09_9BURK</name>
<protein>
    <submittedName>
        <fullName evidence="1">Uncharacterized protein</fullName>
    </submittedName>
</protein>
<evidence type="ECO:0000313" key="1">
    <source>
        <dbReference type="EMBL" id="SFU26323.1"/>
    </source>
</evidence>
<organism evidence="1 2">
    <name type="scientific">Paraburkholderia aspalathi</name>
    <dbReference type="NCBI Taxonomy" id="1324617"/>
    <lineage>
        <taxon>Bacteria</taxon>
        <taxon>Pseudomonadati</taxon>
        <taxon>Pseudomonadota</taxon>
        <taxon>Betaproteobacteria</taxon>
        <taxon>Burkholderiales</taxon>
        <taxon>Burkholderiaceae</taxon>
        <taxon>Paraburkholderia</taxon>
    </lineage>
</organism>
<dbReference type="AlphaFoldDB" id="A0A1I7ER09"/>
<proteinExistence type="predicted"/>
<accession>A0A1I7ER09</accession>
<gene>
    <name evidence="1" type="ORF">SAMN05192563_105213</name>
</gene>
<dbReference type="EMBL" id="FPBH01000052">
    <property type="protein sequence ID" value="SFU26323.1"/>
    <property type="molecule type" value="Genomic_DNA"/>
</dbReference>
<reference evidence="1 2" key="1">
    <citation type="submission" date="2016-10" db="EMBL/GenBank/DDBJ databases">
        <authorList>
            <person name="de Groot N.N."/>
        </authorList>
    </citation>
    <scope>NUCLEOTIDE SEQUENCE [LARGE SCALE GENOMIC DNA]</scope>
    <source>
        <strain evidence="1 2">LMG 27731</strain>
    </source>
</reference>